<accession>A0AAD9VXF6</accession>
<dbReference type="AlphaFoldDB" id="A0AAD9VXF6"/>
<evidence type="ECO:0000256" key="1">
    <source>
        <dbReference type="SAM" id="MobiDB-lite"/>
    </source>
</evidence>
<name>A0AAD9VXF6_PHOAM</name>
<feature type="region of interest" description="Disordered" evidence="1">
    <location>
        <begin position="175"/>
        <end position="259"/>
    </location>
</feature>
<gene>
    <name evidence="2" type="ORF">N8I77_011669</name>
</gene>
<dbReference type="Proteomes" id="UP001265746">
    <property type="component" value="Unassembled WGS sequence"/>
</dbReference>
<reference evidence="2" key="1">
    <citation type="submission" date="2023-06" db="EMBL/GenBank/DDBJ databases">
        <authorList>
            <person name="Noh H."/>
        </authorList>
    </citation>
    <scope>NUCLEOTIDE SEQUENCE</scope>
    <source>
        <strain evidence="2">DUCC20226</strain>
    </source>
</reference>
<dbReference type="EMBL" id="JAUJFL010000008">
    <property type="protein sequence ID" value="KAK2598244.1"/>
    <property type="molecule type" value="Genomic_DNA"/>
</dbReference>
<feature type="compositionally biased region" description="Basic and acidic residues" evidence="1">
    <location>
        <begin position="243"/>
        <end position="252"/>
    </location>
</feature>
<comment type="caution">
    <text evidence="2">The sequence shown here is derived from an EMBL/GenBank/DDBJ whole genome shotgun (WGS) entry which is preliminary data.</text>
</comment>
<feature type="compositionally biased region" description="Basic and acidic residues" evidence="1">
    <location>
        <begin position="437"/>
        <end position="460"/>
    </location>
</feature>
<feature type="compositionally biased region" description="Pro residues" evidence="1">
    <location>
        <begin position="392"/>
        <end position="407"/>
    </location>
</feature>
<feature type="compositionally biased region" description="Pro residues" evidence="1">
    <location>
        <begin position="304"/>
        <end position="317"/>
    </location>
</feature>
<keyword evidence="3" id="KW-1185">Reference proteome</keyword>
<organism evidence="2 3">
    <name type="scientific">Phomopsis amygdali</name>
    <name type="common">Fusicoccum amygdali</name>
    <dbReference type="NCBI Taxonomy" id="1214568"/>
    <lineage>
        <taxon>Eukaryota</taxon>
        <taxon>Fungi</taxon>
        <taxon>Dikarya</taxon>
        <taxon>Ascomycota</taxon>
        <taxon>Pezizomycotina</taxon>
        <taxon>Sordariomycetes</taxon>
        <taxon>Sordariomycetidae</taxon>
        <taxon>Diaporthales</taxon>
        <taxon>Diaporthaceae</taxon>
        <taxon>Diaporthe</taxon>
    </lineage>
</organism>
<feature type="region of interest" description="Disordered" evidence="1">
    <location>
        <begin position="142"/>
        <end position="163"/>
    </location>
</feature>
<proteinExistence type="predicted"/>
<feature type="region of interest" description="Disordered" evidence="1">
    <location>
        <begin position="280"/>
        <end position="460"/>
    </location>
</feature>
<protein>
    <recommendedName>
        <fullName evidence="4">RNA recognition motif-containing protein</fullName>
    </recommendedName>
</protein>
<evidence type="ECO:0000313" key="2">
    <source>
        <dbReference type="EMBL" id="KAK2598244.1"/>
    </source>
</evidence>
<sequence>MAVRPGEENVATLFGDVHYFYGPPTDSPPHHRFDKGSYVYLFENAYEGRARIEVANHVGTDDQDAFDGFLDKVHVTYSYRQHCMVNLTVGEVEGHEEWHLPTYDPQNQNKYHYKLHSLDIYFWTQQDALSFVNGIRRVLPPNQVDVQDEPGPPPRREQQHSVDVNPLVQKLENAAISDSKLPPPPPQPNGRDSKSNSNIPSFAPPPLSAVTTGESDHDANSTTSPASFVPMAYNPAAPAAPEQIRHREKTPPPEDGDVSPLHARLAQDAATPFSPGLVSGMPSHLSPLSPGIPPPQFSAVPGAPSFPGPPVQTPGMPPQGFGTHGGHPGLARAATMPVHGMPSPALQSPYGAQQFPGSPGFAAPPLQHHQSTPGGLPGAPTPPQQQLQHGTPTPPVTSPGLPPPPPGGFSNYTYATQQGGGHGANEYGIHQQAYRPTEGEQAVKYRPKKEPRGRLEENAGRLERGVTGMFKKFEKKFG</sequence>
<evidence type="ECO:0000313" key="3">
    <source>
        <dbReference type="Proteomes" id="UP001265746"/>
    </source>
</evidence>
<evidence type="ECO:0008006" key="4">
    <source>
        <dbReference type="Google" id="ProtNLM"/>
    </source>
</evidence>